<name>A0A150QIQ8_SORCE</name>
<dbReference type="OrthoDB" id="5517591at2"/>
<reference evidence="1 2" key="1">
    <citation type="submission" date="2014-02" db="EMBL/GenBank/DDBJ databases">
        <title>The small core and large imbalanced accessory genome model reveals a collaborative survival strategy of Sorangium cellulosum strains in nature.</title>
        <authorList>
            <person name="Han K."/>
            <person name="Peng R."/>
            <person name="Blom J."/>
            <person name="Li Y.-Z."/>
        </authorList>
    </citation>
    <scope>NUCLEOTIDE SEQUENCE [LARGE SCALE GENOMIC DNA]</scope>
    <source>
        <strain evidence="1 2">So0008-312</strain>
    </source>
</reference>
<comment type="caution">
    <text evidence="1">The sequence shown here is derived from an EMBL/GenBank/DDBJ whole genome shotgun (WGS) entry which is preliminary data.</text>
</comment>
<gene>
    <name evidence="1" type="ORF">BE15_38915</name>
</gene>
<dbReference type="RefSeq" id="WP_061609639.1">
    <property type="nucleotide sequence ID" value="NZ_JEMA01000619.1"/>
</dbReference>
<dbReference type="AlphaFoldDB" id="A0A150QIQ8"/>
<dbReference type="EMBL" id="JEMA01000619">
    <property type="protein sequence ID" value="KYF67732.1"/>
    <property type="molecule type" value="Genomic_DNA"/>
</dbReference>
<organism evidence="1 2">
    <name type="scientific">Sorangium cellulosum</name>
    <name type="common">Polyangium cellulosum</name>
    <dbReference type="NCBI Taxonomy" id="56"/>
    <lineage>
        <taxon>Bacteria</taxon>
        <taxon>Pseudomonadati</taxon>
        <taxon>Myxococcota</taxon>
        <taxon>Polyangia</taxon>
        <taxon>Polyangiales</taxon>
        <taxon>Polyangiaceae</taxon>
        <taxon>Sorangium</taxon>
    </lineage>
</organism>
<proteinExistence type="predicted"/>
<evidence type="ECO:0000313" key="2">
    <source>
        <dbReference type="Proteomes" id="UP000075260"/>
    </source>
</evidence>
<protein>
    <submittedName>
        <fullName evidence="1">Uncharacterized protein</fullName>
    </submittedName>
</protein>
<evidence type="ECO:0000313" key="1">
    <source>
        <dbReference type="EMBL" id="KYF67732.1"/>
    </source>
</evidence>
<dbReference type="Proteomes" id="UP000075260">
    <property type="component" value="Unassembled WGS sequence"/>
</dbReference>
<accession>A0A150QIQ8</accession>
<sequence>MPRCERPPGPGLAKVQSPPLFHRRLVELVTCSTGRLHALFDRADVLSEGSTRNEEGALMYYGSTSLLVALPADAPLDPTLDRALALDPHLRLRALRVAQREATARAGGPLGPMQAEIRCGLARRAATTSFALTVDVTARVLLTTPKTARPSGT</sequence>